<comment type="subcellular location">
    <subcellularLocation>
        <location evidence="1">Membrane</location>
        <topology evidence="1">Single-pass type I membrane protein</topology>
    </subcellularLocation>
</comment>
<keyword evidence="10" id="KW-1015">Disulfide bond</keyword>
<dbReference type="InterPro" id="IPR036058">
    <property type="entry name" value="Kazal_dom_sf"/>
</dbReference>
<dbReference type="SUPFAM" id="SSF100895">
    <property type="entry name" value="Kazal-type serine protease inhibitors"/>
    <property type="match status" value="1"/>
</dbReference>
<accession>A0AAW0N6A8</accession>
<proteinExistence type="inferred from homology"/>
<keyword evidence="3" id="KW-0646">Protease inhibitor</keyword>
<keyword evidence="8" id="KW-1133">Transmembrane helix</keyword>
<evidence type="ECO:0000256" key="5">
    <source>
        <dbReference type="ARBA" id="ARBA00022729"/>
    </source>
</evidence>
<keyword evidence="9" id="KW-0472">Membrane</keyword>
<dbReference type="CDD" id="cd00104">
    <property type="entry name" value="KAZAL_FS"/>
    <property type="match status" value="1"/>
</dbReference>
<keyword evidence="2" id="KW-0245">EGF-like domain</keyword>
<evidence type="ECO:0000256" key="3">
    <source>
        <dbReference type="ARBA" id="ARBA00022690"/>
    </source>
</evidence>
<evidence type="ECO:0000313" key="14">
    <source>
        <dbReference type="Proteomes" id="UP001460270"/>
    </source>
</evidence>
<dbReference type="GO" id="GO:0030154">
    <property type="term" value="P:cell differentiation"/>
    <property type="evidence" value="ECO:0007669"/>
    <property type="project" value="TreeGrafter"/>
</dbReference>
<evidence type="ECO:0000256" key="2">
    <source>
        <dbReference type="ARBA" id="ARBA00022536"/>
    </source>
</evidence>
<evidence type="ECO:0000256" key="8">
    <source>
        <dbReference type="ARBA" id="ARBA00022989"/>
    </source>
</evidence>
<evidence type="ECO:0000313" key="13">
    <source>
        <dbReference type="EMBL" id="KAK7884832.1"/>
    </source>
</evidence>
<gene>
    <name evidence="13" type="ORF">WMY93_027955</name>
</gene>
<keyword evidence="4" id="KW-0812">Transmembrane</keyword>
<evidence type="ECO:0000259" key="12">
    <source>
        <dbReference type="PROSITE" id="PS51465"/>
    </source>
</evidence>
<evidence type="ECO:0000256" key="7">
    <source>
        <dbReference type="ARBA" id="ARBA00022900"/>
    </source>
</evidence>
<evidence type="ECO:0000256" key="9">
    <source>
        <dbReference type="ARBA" id="ARBA00023136"/>
    </source>
</evidence>
<reference evidence="14" key="1">
    <citation type="submission" date="2024-04" db="EMBL/GenBank/DDBJ databases">
        <title>Salinicola lusitanus LLJ914,a marine bacterium isolated from the Okinawa Trough.</title>
        <authorList>
            <person name="Li J."/>
        </authorList>
    </citation>
    <scope>NUCLEOTIDE SEQUENCE [LARGE SCALE GENOMIC DNA]</scope>
</reference>
<evidence type="ECO:0000256" key="10">
    <source>
        <dbReference type="ARBA" id="ARBA00023157"/>
    </source>
</evidence>
<dbReference type="Pfam" id="PF07648">
    <property type="entry name" value="Kazal_2"/>
    <property type="match status" value="1"/>
</dbReference>
<dbReference type="InterPro" id="IPR002350">
    <property type="entry name" value="Kazal_dom"/>
</dbReference>
<dbReference type="EMBL" id="JBBPFD010000020">
    <property type="protein sequence ID" value="KAK7884832.1"/>
    <property type="molecule type" value="Genomic_DNA"/>
</dbReference>
<dbReference type="InterPro" id="IPR050653">
    <property type="entry name" value="Prot_Inhib_GrowthFact_Antg"/>
</dbReference>
<name>A0AAW0N6A8_9GOBI</name>
<dbReference type="PANTHER" id="PTHR10913:SF45">
    <property type="entry name" value="FOLLISTATIN, ISOFORM A-RELATED"/>
    <property type="match status" value="1"/>
</dbReference>
<dbReference type="PROSITE" id="PS51465">
    <property type="entry name" value="KAZAL_2"/>
    <property type="match status" value="1"/>
</dbReference>
<evidence type="ECO:0000256" key="11">
    <source>
        <dbReference type="ARBA" id="ARBA00038484"/>
    </source>
</evidence>
<dbReference type="Proteomes" id="UP001460270">
    <property type="component" value="Unassembled WGS sequence"/>
</dbReference>
<keyword evidence="7" id="KW-0722">Serine protease inhibitor</keyword>
<keyword evidence="6" id="KW-0677">Repeat</keyword>
<sequence length="171" mass="18565">MPHPRYSRSLSCSSSSACSSRHQREPNLNVVIFVIAGLGNCGSGGSGSGVESCEQDKCRMFGGSWDEDAEEDRCVCDFSCQSVPHSPVCGSDGKNYSNECELKKARCEKQEHLQIQNQGPCTAAFSFISEKYLHGAGSEKDDSLHPTIECIKPALIGLLRARLGHHFVPLT</sequence>
<dbReference type="GO" id="GO:0006950">
    <property type="term" value="P:response to stress"/>
    <property type="evidence" value="ECO:0007669"/>
    <property type="project" value="UniProtKB-ARBA"/>
</dbReference>
<dbReference type="AlphaFoldDB" id="A0AAW0N6A8"/>
<keyword evidence="5" id="KW-0732">Signal</keyword>
<dbReference type="FunFam" id="3.30.60.30:FF:000002">
    <property type="entry name" value="tomoregulin-2 isoform X1"/>
    <property type="match status" value="1"/>
</dbReference>
<protein>
    <recommendedName>
        <fullName evidence="12">Kazal-like domain-containing protein</fullName>
    </recommendedName>
</protein>
<comment type="caution">
    <text evidence="13">The sequence shown here is derived from an EMBL/GenBank/DDBJ whole genome shotgun (WGS) entry which is preliminary data.</text>
</comment>
<dbReference type="GO" id="GO:0005576">
    <property type="term" value="C:extracellular region"/>
    <property type="evidence" value="ECO:0007669"/>
    <property type="project" value="TreeGrafter"/>
</dbReference>
<feature type="domain" description="Kazal-like" evidence="12">
    <location>
        <begin position="75"/>
        <end position="123"/>
    </location>
</feature>
<evidence type="ECO:0000256" key="1">
    <source>
        <dbReference type="ARBA" id="ARBA00004479"/>
    </source>
</evidence>
<dbReference type="PANTHER" id="PTHR10913">
    <property type="entry name" value="FOLLISTATIN-RELATED"/>
    <property type="match status" value="1"/>
</dbReference>
<evidence type="ECO:0000256" key="6">
    <source>
        <dbReference type="ARBA" id="ARBA00022737"/>
    </source>
</evidence>
<dbReference type="Gene3D" id="3.30.60.30">
    <property type="match status" value="1"/>
</dbReference>
<dbReference type="SMART" id="SM00280">
    <property type="entry name" value="KAZAL"/>
    <property type="match status" value="1"/>
</dbReference>
<keyword evidence="14" id="KW-1185">Reference proteome</keyword>
<evidence type="ECO:0000256" key="4">
    <source>
        <dbReference type="ARBA" id="ARBA00022692"/>
    </source>
</evidence>
<organism evidence="13 14">
    <name type="scientific">Mugilogobius chulae</name>
    <name type="common">yellowstripe goby</name>
    <dbReference type="NCBI Taxonomy" id="88201"/>
    <lineage>
        <taxon>Eukaryota</taxon>
        <taxon>Metazoa</taxon>
        <taxon>Chordata</taxon>
        <taxon>Craniata</taxon>
        <taxon>Vertebrata</taxon>
        <taxon>Euteleostomi</taxon>
        <taxon>Actinopterygii</taxon>
        <taxon>Neopterygii</taxon>
        <taxon>Teleostei</taxon>
        <taxon>Neoteleostei</taxon>
        <taxon>Acanthomorphata</taxon>
        <taxon>Gobiaria</taxon>
        <taxon>Gobiiformes</taxon>
        <taxon>Gobioidei</taxon>
        <taxon>Gobiidae</taxon>
        <taxon>Gobionellinae</taxon>
        <taxon>Mugilogobius</taxon>
    </lineage>
</organism>
<comment type="similarity">
    <text evidence="11">Belongs to the tomoregulin family.</text>
</comment>
<dbReference type="GO" id="GO:0016020">
    <property type="term" value="C:membrane"/>
    <property type="evidence" value="ECO:0007669"/>
    <property type="project" value="UniProtKB-SubCell"/>
</dbReference>